<evidence type="ECO:0000259" key="10">
    <source>
        <dbReference type="PROSITE" id="PS50157"/>
    </source>
</evidence>
<evidence type="ECO:0000256" key="5">
    <source>
        <dbReference type="ARBA" id="ARBA00022833"/>
    </source>
</evidence>
<evidence type="ECO:0000256" key="6">
    <source>
        <dbReference type="ARBA" id="ARBA00023125"/>
    </source>
</evidence>
<dbReference type="FunFam" id="3.30.160.60:FF:001666">
    <property type="entry name" value="MDS1 and EVI1 complex locus"/>
    <property type="match status" value="1"/>
</dbReference>
<keyword evidence="7" id="KW-0539">Nucleus</keyword>
<evidence type="ECO:0000256" key="8">
    <source>
        <dbReference type="PROSITE-ProRule" id="PRU00042"/>
    </source>
</evidence>
<feature type="region of interest" description="Disordered" evidence="9">
    <location>
        <begin position="61"/>
        <end position="128"/>
    </location>
</feature>
<reference evidence="11" key="2">
    <citation type="submission" date="2020-05" db="UniProtKB">
        <authorList>
            <consortium name="EnsemblMetazoa"/>
        </authorList>
    </citation>
    <scope>IDENTIFICATION</scope>
    <source>
        <strain evidence="11">maculatus3</strain>
    </source>
</reference>
<evidence type="ECO:0000256" key="1">
    <source>
        <dbReference type="ARBA" id="ARBA00004123"/>
    </source>
</evidence>
<dbReference type="EnsemblMetazoa" id="AMAM015375-RA">
    <property type="protein sequence ID" value="AMAM015375-PA"/>
    <property type="gene ID" value="AMAM015375"/>
</dbReference>
<dbReference type="Proteomes" id="UP000075901">
    <property type="component" value="Unassembled WGS sequence"/>
</dbReference>
<organism evidence="11 12">
    <name type="scientific">Anopheles maculatus</name>
    <dbReference type="NCBI Taxonomy" id="74869"/>
    <lineage>
        <taxon>Eukaryota</taxon>
        <taxon>Metazoa</taxon>
        <taxon>Ecdysozoa</taxon>
        <taxon>Arthropoda</taxon>
        <taxon>Hexapoda</taxon>
        <taxon>Insecta</taxon>
        <taxon>Pterygota</taxon>
        <taxon>Neoptera</taxon>
        <taxon>Endopterygota</taxon>
        <taxon>Diptera</taxon>
        <taxon>Nematocera</taxon>
        <taxon>Culicoidea</taxon>
        <taxon>Culicidae</taxon>
        <taxon>Anophelinae</taxon>
        <taxon>Anopheles</taxon>
        <taxon>Anopheles maculatus group</taxon>
    </lineage>
</organism>
<keyword evidence="6" id="KW-0238">DNA-binding</keyword>
<dbReference type="PROSITE" id="PS00028">
    <property type="entry name" value="ZINC_FINGER_C2H2_1"/>
    <property type="match status" value="4"/>
</dbReference>
<keyword evidence="5" id="KW-0862">Zinc</keyword>
<name>A0A182SXF0_9DIPT</name>
<dbReference type="InterPro" id="IPR050589">
    <property type="entry name" value="Ikaros_C2H2-ZF"/>
</dbReference>
<dbReference type="InterPro" id="IPR013087">
    <property type="entry name" value="Znf_C2H2_type"/>
</dbReference>
<feature type="region of interest" description="Disordered" evidence="9">
    <location>
        <begin position="483"/>
        <end position="505"/>
    </location>
</feature>
<keyword evidence="3" id="KW-0677">Repeat</keyword>
<dbReference type="AlphaFoldDB" id="A0A182SXF0"/>
<comment type="subcellular location">
    <subcellularLocation>
        <location evidence="1">Nucleus</location>
    </subcellularLocation>
</comment>
<feature type="compositionally biased region" description="Basic and acidic residues" evidence="9">
    <location>
        <begin position="483"/>
        <end position="493"/>
    </location>
</feature>
<keyword evidence="2" id="KW-0479">Metal-binding</keyword>
<feature type="compositionally biased region" description="Polar residues" evidence="9">
    <location>
        <begin position="109"/>
        <end position="122"/>
    </location>
</feature>
<evidence type="ECO:0000256" key="3">
    <source>
        <dbReference type="ARBA" id="ARBA00022737"/>
    </source>
</evidence>
<evidence type="ECO:0000256" key="7">
    <source>
        <dbReference type="ARBA" id="ARBA00023242"/>
    </source>
</evidence>
<dbReference type="PANTHER" id="PTHR24404">
    <property type="entry name" value="ZINC FINGER PROTEIN"/>
    <property type="match status" value="1"/>
</dbReference>
<dbReference type="GO" id="GO:0006357">
    <property type="term" value="P:regulation of transcription by RNA polymerase II"/>
    <property type="evidence" value="ECO:0007669"/>
    <property type="project" value="TreeGrafter"/>
</dbReference>
<keyword evidence="12" id="KW-1185">Reference proteome</keyword>
<dbReference type="GO" id="GO:0003700">
    <property type="term" value="F:DNA-binding transcription factor activity"/>
    <property type="evidence" value="ECO:0007669"/>
    <property type="project" value="TreeGrafter"/>
</dbReference>
<evidence type="ECO:0000313" key="11">
    <source>
        <dbReference type="EnsemblMetazoa" id="AMAM015375-PA"/>
    </source>
</evidence>
<feature type="domain" description="C2H2-type" evidence="10">
    <location>
        <begin position="381"/>
        <end position="409"/>
    </location>
</feature>
<evidence type="ECO:0000256" key="4">
    <source>
        <dbReference type="ARBA" id="ARBA00022771"/>
    </source>
</evidence>
<feature type="domain" description="C2H2-type" evidence="10">
    <location>
        <begin position="410"/>
        <end position="437"/>
    </location>
</feature>
<reference evidence="12" key="1">
    <citation type="submission" date="2013-09" db="EMBL/GenBank/DDBJ databases">
        <title>The Genome Sequence of Anopheles maculatus species B.</title>
        <authorList>
            <consortium name="The Broad Institute Genomics Platform"/>
            <person name="Neafsey D.E."/>
            <person name="Besansky N."/>
            <person name="Howell P."/>
            <person name="Walton C."/>
            <person name="Young S.K."/>
            <person name="Zeng Q."/>
            <person name="Gargeya S."/>
            <person name="Fitzgerald M."/>
            <person name="Haas B."/>
            <person name="Abouelleil A."/>
            <person name="Allen A.W."/>
            <person name="Alvarado L."/>
            <person name="Arachchi H.M."/>
            <person name="Berlin A.M."/>
            <person name="Chapman S.B."/>
            <person name="Gainer-Dewar J."/>
            <person name="Goldberg J."/>
            <person name="Griggs A."/>
            <person name="Gujja S."/>
            <person name="Hansen M."/>
            <person name="Howarth C."/>
            <person name="Imamovic A."/>
            <person name="Ireland A."/>
            <person name="Larimer J."/>
            <person name="McCowan C."/>
            <person name="Murphy C."/>
            <person name="Pearson M."/>
            <person name="Poon T.W."/>
            <person name="Priest M."/>
            <person name="Roberts A."/>
            <person name="Saif S."/>
            <person name="Shea T."/>
            <person name="Sisk P."/>
            <person name="Sykes S."/>
            <person name="Wortman J."/>
            <person name="Nusbaum C."/>
            <person name="Birren B."/>
        </authorList>
    </citation>
    <scope>NUCLEOTIDE SEQUENCE [LARGE SCALE GENOMIC DNA]</scope>
    <source>
        <strain evidence="12">maculatus3</strain>
    </source>
</reference>
<dbReference type="VEuPathDB" id="VectorBase:AMAM015375"/>
<dbReference type="Gene3D" id="3.30.160.60">
    <property type="entry name" value="Classic Zinc Finger"/>
    <property type="match status" value="3"/>
</dbReference>
<feature type="domain" description="C2H2-type" evidence="10">
    <location>
        <begin position="467"/>
        <end position="494"/>
    </location>
</feature>
<evidence type="ECO:0000256" key="9">
    <source>
        <dbReference type="SAM" id="MobiDB-lite"/>
    </source>
</evidence>
<proteinExistence type="predicted"/>
<feature type="region of interest" description="Disordered" evidence="9">
    <location>
        <begin position="159"/>
        <end position="183"/>
    </location>
</feature>
<keyword evidence="4 8" id="KW-0863">Zinc-finger</keyword>
<dbReference type="PANTHER" id="PTHR24404:SF106">
    <property type="entry name" value="C2H2-TYPE DOMAIN-CONTAINING PROTEIN"/>
    <property type="match status" value="1"/>
</dbReference>
<dbReference type="PROSITE" id="PS50157">
    <property type="entry name" value="ZINC_FINGER_C2H2_2"/>
    <property type="match status" value="4"/>
</dbReference>
<dbReference type="GO" id="GO:0005634">
    <property type="term" value="C:nucleus"/>
    <property type="evidence" value="ECO:0007669"/>
    <property type="project" value="UniProtKB-SubCell"/>
</dbReference>
<dbReference type="GO" id="GO:0008270">
    <property type="term" value="F:zinc ion binding"/>
    <property type="evidence" value="ECO:0007669"/>
    <property type="project" value="UniProtKB-KW"/>
</dbReference>
<feature type="domain" description="C2H2-type" evidence="10">
    <location>
        <begin position="439"/>
        <end position="466"/>
    </location>
</feature>
<dbReference type="Pfam" id="PF00096">
    <property type="entry name" value="zf-C2H2"/>
    <property type="match status" value="1"/>
</dbReference>
<dbReference type="SUPFAM" id="SSF57667">
    <property type="entry name" value="beta-beta-alpha zinc fingers"/>
    <property type="match status" value="3"/>
</dbReference>
<feature type="compositionally biased region" description="Polar residues" evidence="9">
    <location>
        <begin position="72"/>
        <end position="81"/>
    </location>
</feature>
<accession>A0A182SXF0</accession>
<protein>
    <recommendedName>
        <fullName evidence="10">C2H2-type domain-containing protein</fullName>
    </recommendedName>
</protein>
<feature type="region of interest" description="Disordered" evidence="9">
    <location>
        <begin position="310"/>
        <end position="331"/>
    </location>
</feature>
<sequence length="519" mass="57591">MQANAIDIMASDQLSGSWNAIPYGYSDYSVPIVDWMTSPQANPESVRHSCESLEQQNNFFQPMTGRDRSHRISSQTCSPNEASEADPTENSYPRAVSYHYQHNHQHHQTPNYGSNLHGQQQHSQKEPQLMRKISPNSARLVPHGYYTPQTGRTLVSVASGSPMQQPSLYPSPPGQVLSTTEESNYNGKPFGMVYMNGNHVPAPIGYTGYTEASLTSLCNGPGGNDIYQPYSVSSAGYGESSPTFPVMGLGAMESSFPSLKYDAWNLESSVIQPLMSPMEHPIAIKQEYLPSAYPSPSPSTMASGSCVKMEHLSDASQSPPLPPPSGNNHLTEGLLPMHHAPLQSSASILLPLPKEKAAEIKTNTASVKKSTRKTNNYGDQFACMECRRTFARQCGLTQHTKWHHSGEKPFRCLTCGKCFSEQIALDDHLERHTSTDKPYQCQLCPKAFFHKNDLRRHGFQHTGKAPHACRYCSKTFARKDHCQSHEGSHERKMERRVRKAKDTPRVSVVEGEPAITKLV</sequence>
<dbReference type="GO" id="GO:0000978">
    <property type="term" value="F:RNA polymerase II cis-regulatory region sequence-specific DNA binding"/>
    <property type="evidence" value="ECO:0007669"/>
    <property type="project" value="TreeGrafter"/>
</dbReference>
<dbReference type="InterPro" id="IPR036236">
    <property type="entry name" value="Znf_C2H2_sf"/>
</dbReference>
<evidence type="ECO:0000256" key="2">
    <source>
        <dbReference type="ARBA" id="ARBA00022723"/>
    </source>
</evidence>
<evidence type="ECO:0000313" key="12">
    <source>
        <dbReference type="Proteomes" id="UP000075901"/>
    </source>
</evidence>
<feature type="compositionally biased region" description="Polar residues" evidence="9">
    <location>
        <begin position="159"/>
        <end position="168"/>
    </location>
</feature>
<dbReference type="SMART" id="SM00355">
    <property type="entry name" value="ZnF_C2H2"/>
    <property type="match status" value="4"/>
</dbReference>